<dbReference type="GeneID" id="104986489"/>
<sequence>MAAKRPLASTPSFHREQRIGLDPNGPSSRAESVGAYPHLVPPLLATESRASNSHSRDKATWAAAGATGSHRKGRPWKALNPATSAPPGIRFQHPTDGPRAPLQLLHRRPPVQRGWPTGCSDHHPNPALLVLSPDHQLHLMENLPPVVPGHPAPPAIHMRGPGI</sequence>
<keyword evidence="2" id="KW-1185">Reference proteome</keyword>
<dbReference type="RefSeq" id="XP_010835391.1">
    <property type="nucleotide sequence ID" value="XM_010837089.1"/>
</dbReference>
<evidence type="ECO:0000313" key="2">
    <source>
        <dbReference type="Proteomes" id="UP000515208"/>
    </source>
</evidence>
<feature type="region of interest" description="Disordered" evidence="1">
    <location>
        <begin position="1"/>
        <end position="102"/>
    </location>
</feature>
<evidence type="ECO:0000313" key="3">
    <source>
        <dbReference type="RefSeq" id="XP_010835391.1"/>
    </source>
</evidence>
<dbReference type="KEGG" id="bbis:104986489"/>
<name>A0A6P3H094_BISBB</name>
<proteinExistence type="predicted"/>
<dbReference type="Proteomes" id="UP000515208">
    <property type="component" value="Unplaced"/>
</dbReference>
<gene>
    <name evidence="3" type="primary">LOC104986489</name>
</gene>
<accession>A0A6P3H094</accession>
<organism evidence="2 3">
    <name type="scientific">Bison bison bison</name>
    <name type="common">North American plains bison</name>
    <dbReference type="NCBI Taxonomy" id="43346"/>
    <lineage>
        <taxon>Eukaryota</taxon>
        <taxon>Metazoa</taxon>
        <taxon>Chordata</taxon>
        <taxon>Craniata</taxon>
        <taxon>Vertebrata</taxon>
        <taxon>Euteleostomi</taxon>
        <taxon>Mammalia</taxon>
        <taxon>Eutheria</taxon>
        <taxon>Laurasiatheria</taxon>
        <taxon>Artiodactyla</taxon>
        <taxon>Ruminantia</taxon>
        <taxon>Pecora</taxon>
        <taxon>Bovidae</taxon>
        <taxon>Bovinae</taxon>
        <taxon>Bison</taxon>
    </lineage>
</organism>
<reference evidence="3" key="1">
    <citation type="submission" date="2025-08" db="UniProtKB">
        <authorList>
            <consortium name="RefSeq"/>
        </authorList>
    </citation>
    <scope>IDENTIFICATION</scope>
    <source>
        <tissue evidence="3">Blood</tissue>
    </source>
</reference>
<evidence type="ECO:0000256" key="1">
    <source>
        <dbReference type="SAM" id="MobiDB-lite"/>
    </source>
</evidence>
<dbReference type="AlphaFoldDB" id="A0A6P3H094"/>
<protein>
    <submittedName>
        <fullName evidence="3">Uncharacterized protein LOC104986489</fullName>
    </submittedName>
</protein>